<evidence type="ECO:0000313" key="8">
    <source>
        <dbReference type="EMBL" id="KKR91562.1"/>
    </source>
</evidence>
<dbReference type="PANTHER" id="PTHR21569">
    <property type="entry name" value="RIBOSOMAL PROTEIN S9"/>
    <property type="match status" value="1"/>
</dbReference>
<accession>A0A0G0XUG9</accession>
<dbReference type="PANTHER" id="PTHR21569:SF1">
    <property type="entry name" value="SMALL RIBOSOMAL SUBUNIT PROTEIN US9M"/>
    <property type="match status" value="1"/>
</dbReference>
<dbReference type="GO" id="GO:0003723">
    <property type="term" value="F:RNA binding"/>
    <property type="evidence" value="ECO:0007669"/>
    <property type="project" value="TreeGrafter"/>
</dbReference>
<evidence type="ECO:0000256" key="4">
    <source>
        <dbReference type="ARBA" id="ARBA00035259"/>
    </source>
</evidence>
<feature type="region of interest" description="Disordered" evidence="7">
    <location>
        <begin position="138"/>
        <end position="167"/>
    </location>
</feature>
<comment type="caution">
    <text evidence="8">The sequence shown here is derived from an EMBL/GenBank/DDBJ whole genome shotgun (WGS) entry which is preliminary data.</text>
</comment>
<dbReference type="SUPFAM" id="SSF54211">
    <property type="entry name" value="Ribosomal protein S5 domain 2-like"/>
    <property type="match status" value="1"/>
</dbReference>
<gene>
    <name evidence="5" type="primary">rpsI</name>
    <name evidence="8" type="ORF">UU43_C0004G0010</name>
</gene>
<keyword evidence="2 5" id="KW-0689">Ribosomal protein</keyword>
<dbReference type="HAMAP" id="MF_00532_B">
    <property type="entry name" value="Ribosomal_uS9_B"/>
    <property type="match status" value="1"/>
</dbReference>
<dbReference type="NCBIfam" id="NF001099">
    <property type="entry name" value="PRK00132.1"/>
    <property type="match status" value="1"/>
</dbReference>
<feature type="region of interest" description="Disordered" evidence="7">
    <location>
        <begin position="1"/>
        <end position="25"/>
    </location>
</feature>
<dbReference type="PROSITE" id="PS00360">
    <property type="entry name" value="RIBOSOMAL_S9"/>
    <property type="match status" value="1"/>
</dbReference>
<sequence>MVDKKPVEIKDTTPEVEDIQEPQEKEPRIDKVDQIFSNRSYLYAVGRRKNASARVRLYQEGKGRMYVNGKEFRAYFPSFSHQKTVTQPLDVLKVKNDFDVLVIVVGGGLVGQSEAMRHGLSRVLVKYNEEWKSGLKKMGLLTRDPREKERKKPGLKRARRAPQWSKR</sequence>
<feature type="compositionally biased region" description="Basic and acidic residues" evidence="7">
    <location>
        <begin position="1"/>
        <end position="13"/>
    </location>
</feature>
<comment type="similarity">
    <text evidence="1 5 6">Belongs to the universal ribosomal protein uS9 family.</text>
</comment>
<dbReference type="InterPro" id="IPR014721">
    <property type="entry name" value="Ribsml_uS5_D2-typ_fold_subgr"/>
</dbReference>
<evidence type="ECO:0000256" key="2">
    <source>
        <dbReference type="ARBA" id="ARBA00022980"/>
    </source>
</evidence>
<proteinExistence type="inferred from homology"/>
<dbReference type="GO" id="GO:0003735">
    <property type="term" value="F:structural constituent of ribosome"/>
    <property type="evidence" value="ECO:0007669"/>
    <property type="project" value="InterPro"/>
</dbReference>
<evidence type="ECO:0000256" key="3">
    <source>
        <dbReference type="ARBA" id="ARBA00023274"/>
    </source>
</evidence>
<dbReference type="InterPro" id="IPR020574">
    <property type="entry name" value="Ribosomal_uS9_CS"/>
</dbReference>
<dbReference type="InterPro" id="IPR000754">
    <property type="entry name" value="Ribosomal_uS9"/>
</dbReference>
<dbReference type="EMBL" id="LCAP01000004">
    <property type="protein sequence ID" value="KKR91562.1"/>
    <property type="molecule type" value="Genomic_DNA"/>
</dbReference>
<dbReference type="Gene3D" id="3.30.230.10">
    <property type="match status" value="1"/>
</dbReference>
<evidence type="ECO:0000256" key="6">
    <source>
        <dbReference type="RuleBase" id="RU003815"/>
    </source>
</evidence>
<dbReference type="Proteomes" id="UP000034190">
    <property type="component" value="Unassembled WGS sequence"/>
</dbReference>
<dbReference type="InterPro" id="IPR020568">
    <property type="entry name" value="Ribosomal_Su5_D2-typ_SF"/>
</dbReference>
<reference evidence="8 9" key="1">
    <citation type="journal article" date="2015" name="Nature">
        <title>rRNA introns, odd ribosomes, and small enigmatic genomes across a large radiation of phyla.</title>
        <authorList>
            <person name="Brown C.T."/>
            <person name="Hug L.A."/>
            <person name="Thomas B.C."/>
            <person name="Sharon I."/>
            <person name="Castelle C.J."/>
            <person name="Singh A."/>
            <person name="Wilkins M.J."/>
            <person name="Williams K.H."/>
            <person name="Banfield J.F."/>
        </authorList>
    </citation>
    <scope>NUCLEOTIDE SEQUENCE [LARGE SCALE GENOMIC DNA]</scope>
</reference>
<name>A0A0G0XUG9_9BACT</name>
<feature type="compositionally biased region" description="Basic and acidic residues" evidence="7">
    <location>
        <begin position="143"/>
        <end position="152"/>
    </location>
</feature>
<evidence type="ECO:0000256" key="5">
    <source>
        <dbReference type="HAMAP-Rule" id="MF_00532"/>
    </source>
</evidence>
<dbReference type="GO" id="GO:0022627">
    <property type="term" value="C:cytosolic small ribosomal subunit"/>
    <property type="evidence" value="ECO:0007669"/>
    <property type="project" value="TreeGrafter"/>
</dbReference>
<dbReference type="GO" id="GO:0006412">
    <property type="term" value="P:translation"/>
    <property type="evidence" value="ECO:0007669"/>
    <property type="project" value="UniProtKB-UniRule"/>
</dbReference>
<keyword evidence="3 5" id="KW-0687">Ribonucleoprotein</keyword>
<dbReference type="PATRIC" id="fig|1618635.3.peg.307"/>
<dbReference type="Pfam" id="PF00380">
    <property type="entry name" value="Ribosomal_S9"/>
    <property type="match status" value="1"/>
</dbReference>
<protein>
    <recommendedName>
        <fullName evidence="4 5">Small ribosomal subunit protein uS9</fullName>
    </recommendedName>
</protein>
<evidence type="ECO:0000256" key="7">
    <source>
        <dbReference type="SAM" id="MobiDB-lite"/>
    </source>
</evidence>
<evidence type="ECO:0000256" key="1">
    <source>
        <dbReference type="ARBA" id="ARBA00005251"/>
    </source>
</evidence>
<feature type="compositionally biased region" description="Basic residues" evidence="7">
    <location>
        <begin position="153"/>
        <end position="167"/>
    </location>
</feature>
<organism evidence="8 9">
    <name type="scientific">Candidatus Falkowbacteria bacterium GW2011_GWA2_41_14</name>
    <dbReference type="NCBI Taxonomy" id="1618635"/>
    <lineage>
        <taxon>Bacteria</taxon>
        <taxon>Candidatus Falkowiibacteriota</taxon>
    </lineage>
</organism>
<dbReference type="FunFam" id="3.30.230.10:FF:000001">
    <property type="entry name" value="30S ribosomal protein S9"/>
    <property type="match status" value="1"/>
</dbReference>
<dbReference type="AlphaFoldDB" id="A0A0G0XUG9"/>
<evidence type="ECO:0000313" key="9">
    <source>
        <dbReference type="Proteomes" id="UP000034190"/>
    </source>
</evidence>
<dbReference type="InterPro" id="IPR023035">
    <property type="entry name" value="Ribosomal_uS9_bac/plastid"/>
</dbReference>